<keyword evidence="3" id="KW-0804">Transcription</keyword>
<organism evidence="5 6">
    <name type="scientific">Streptomyces albiflavescens</name>
    <dbReference type="NCBI Taxonomy" id="1623582"/>
    <lineage>
        <taxon>Bacteria</taxon>
        <taxon>Bacillati</taxon>
        <taxon>Actinomycetota</taxon>
        <taxon>Actinomycetes</taxon>
        <taxon>Kitasatosporales</taxon>
        <taxon>Streptomycetaceae</taxon>
        <taxon>Streptomyces</taxon>
    </lineage>
</organism>
<keyword evidence="6" id="KW-1185">Reference proteome</keyword>
<comment type="caution">
    <text evidence="5">The sequence shown here is derived from an EMBL/GenBank/DDBJ whole genome shotgun (WGS) entry which is preliminary data.</text>
</comment>
<accession>A0A917XZ14</accession>
<dbReference type="Pfam" id="PF00392">
    <property type="entry name" value="GntR"/>
    <property type="match status" value="1"/>
</dbReference>
<dbReference type="CDD" id="cd07377">
    <property type="entry name" value="WHTH_GntR"/>
    <property type="match status" value="1"/>
</dbReference>
<dbReference type="GO" id="GO:0003700">
    <property type="term" value="F:DNA-binding transcription factor activity"/>
    <property type="evidence" value="ECO:0007669"/>
    <property type="project" value="InterPro"/>
</dbReference>
<dbReference type="PANTHER" id="PTHR43537">
    <property type="entry name" value="TRANSCRIPTIONAL REGULATOR, GNTR FAMILY"/>
    <property type="match status" value="1"/>
</dbReference>
<dbReference type="Gene3D" id="1.10.10.10">
    <property type="entry name" value="Winged helix-like DNA-binding domain superfamily/Winged helix DNA-binding domain"/>
    <property type="match status" value="1"/>
</dbReference>
<gene>
    <name evidence="5" type="ORF">GCM10011579_025830</name>
</gene>
<sequence>MTEIGLLVGRKRYGRHVGEERSGEGGGKEFRRVLDDLRNRMVNGDYPLGSSLPAQRLLAEEFEVSRDTVQRVVRTLASEGWVESRQGSGSRVIKTQRIQPAVPQGAKPGPMALGPIISKAFGRSEVSLDVFTLTGESLDTHVRLQALRIRAEPHGAPQRVAVRILVPSEDAELPFPRSKDDPSDRRPVERVWDIARRSASSLRHVLESLRVEKLVPEVSLEIRHTSVVPNFKFYLLNGSEALFGLYQVVERPIFLDDGEELTAVDVEGIGANLMHYERDADPESPGSFFVDSMQTYFNSVWTLLSE</sequence>
<keyword evidence="1" id="KW-0805">Transcription regulation</keyword>
<name>A0A917XZ14_9ACTN</name>
<keyword evidence="2" id="KW-0238">DNA-binding</keyword>
<dbReference type="GO" id="GO:0003677">
    <property type="term" value="F:DNA binding"/>
    <property type="evidence" value="ECO:0007669"/>
    <property type="project" value="UniProtKB-KW"/>
</dbReference>
<evidence type="ECO:0000256" key="3">
    <source>
        <dbReference type="ARBA" id="ARBA00023163"/>
    </source>
</evidence>
<proteinExistence type="predicted"/>
<dbReference type="AlphaFoldDB" id="A0A917XZ14"/>
<evidence type="ECO:0000256" key="1">
    <source>
        <dbReference type="ARBA" id="ARBA00023015"/>
    </source>
</evidence>
<reference evidence="5 6" key="1">
    <citation type="journal article" date="2014" name="Int. J. Syst. Evol. Microbiol.">
        <title>Complete genome sequence of Corynebacterium casei LMG S-19264T (=DSM 44701T), isolated from a smear-ripened cheese.</title>
        <authorList>
            <consortium name="US DOE Joint Genome Institute (JGI-PGF)"/>
            <person name="Walter F."/>
            <person name="Albersmeier A."/>
            <person name="Kalinowski J."/>
            <person name="Ruckert C."/>
        </authorList>
    </citation>
    <scope>NUCLEOTIDE SEQUENCE [LARGE SCALE GENOMIC DNA]</scope>
    <source>
        <strain evidence="5 6">CGMCC 4.7111</strain>
    </source>
</reference>
<dbReference type="InterPro" id="IPR000524">
    <property type="entry name" value="Tscrpt_reg_HTH_GntR"/>
</dbReference>
<evidence type="ECO:0000256" key="2">
    <source>
        <dbReference type="ARBA" id="ARBA00023125"/>
    </source>
</evidence>
<evidence type="ECO:0000313" key="6">
    <source>
        <dbReference type="Proteomes" id="UP000600365"/>
    </source>
</evidence>
<evidence type="ECO:0000259" key="4">
    <source>
        <dbReference type="PROSITE" id="PS50949"/>
    </source>
</evidence>
<feature type="domain" description="HTH gntR-type" evidence="4">
    <location>
        <begin position="27"/>
        <end position="95"/>
    </location>
</feature>
<dbReference type="EMBL" id="BMMM01000004">
    <property type="protein sequence ID" value="GGN60527.1"/>
    <property type="molecule type" value="Genomic_DNA"/>
</dbReference>
<dbReference type="InterPro" id="IPR036388">
    <property type="entry name" value="WH-like_DNA-bd_sf"/>
</dbReference>
<protein>
    <submittedName>
        <fullName evidence="5">GntR family transcriptional regulator</fullName>
    </submittedName>
</protein>
<evidence type="ECO:0000313" key="5">
    <source>
        <dbReference type="EMBL" id="GGN60527.1"/>
    </source>
</evidence>
<dbReference type="SUPFAM" id="SSF46785">
    <property type="entry name" value="Winged helix' DNA-binding domain"/>
    <property type="match status" value="1"/>
</dbReference>
<dbReference type="PROSITE" id="PS50949">
    <property type="entry name" value="HTH_GNTR"/>
    <property type="match status" value="1"/>
</dbReference>
<dbReference type="InterPro" id="IPR036390">
    <property type="entry name" value="WH_DNA-bd_sf"/>
</dbReference>
<dbReference type="PANTHER" id="PTHR43537:SF44">
    <property type="entry name" value="GNTR FAMILY REGULATORY PROTEIN"/>
    <property type="match status" value="1"/>
</dbReference>
<dbReference type="Proteomes" id="UP000600365">
    <property type="component" value="Unassembled WGS sequence"/>
</dbReference>
<dbReference type="SMART" id="SM00345">
    <property type="entry name" value="HTH_GNTR"/>
    <property type="match status" value="1"/>
</dbReference>
<dbReference type="PRINTS" id="PR00035">
    <property type="entry name" value="HTHGNTR"/>
</dbReference>